<gene>
    <name evidence="4" type="ORF">A4X13_0g2542</name>
</gene>
<dbReference type="SUPFAM" id="SSF53474">
    <property type="entry name" value="alpha/beta-Hydrolases"/>
    <property type="match status" value="1"/>
</dbReference>
<dbReference type="Pfam" id="PF06441">
    <property type="entry name" value="EHN"/>
    <property type="match status" value="1"/>
</dbReference>
<dbReference type="Gene3D" id="3.40.50.1820">
    <property type="entry name" value="alpha/beta hydrolase"/>
    <property type="match status" value="1"/>
</dbReference>
<reference evidence="4" key="2">
    <citation type="journal article" date="2019" name="IMA Fungus">
        <title>Genome sequencing and comparison of five Tilletia species to identify candidate genes for the detection of regulated species infecting wheat.</title>
        <authorList>
            <person name="Nguyen H.D.T."/>
            <person name="Sultana T."/>
            <person name="Kesanakurti P."/>
            <person name="Hambleton S."/>
        </authorList>
    </citation>
    <scope>NUCLEOTIDE SEQUENCE</scope>
    <source>
        <strain evidence="4">DAOMC 236416</strain>
    </source>
</reference>
<reference evidence="4" key="1">
    <citation type="submission" date="2016-04" db="EMBL/GenBank/DDBJ databases">
        <authorList>
            <person name="Nguyen H.D."/>
            <person name="Samba Siva P."/>
            <person name="Cullis J."/>
            <person name="Levesque C.A."/>
            <person name="Hambleton S."/>
        </authorList>
    </citation>
    <scope>NUCLEOTIDE SEQUENCE</scope>
    <source>
        <strain evidence="4">DAOMC 236416</strain>
    </source>
</reference>
<dbReference type="InterPro" id="IPR029058">
    <property type="entry name" value="AB_hydrolase_fold"/>
</dbReference>
<protein>
    <recommendedName>
        <fullName evidence="3">Epoxide hydrolase N-terminal domain-containing protein</fullName>
    </recommendedName>
</protein>
<dbReference type="SUPFAM" id="SSF51735">
    <property type="entry name" value="NAD(P)-binding Rossmann-fold domains"/>
    <property type="match status" value="1"/>
</dbReference>
<evidence type="ECO:0000313" key="4">
    <source>
        <dbReference type="EMBL" id="KAE8257154.1"/>
    </source>
</evidence>
<organism evidence="4 5">
    <name type="scientific">Tilletia indica</name>
    <dbReference type="NCBI Taxonomy" id="43049"/>
    <lineage>
        <taxon>Eukaryota</taxon>
        <taxon>Fungi</taxon>
        <taxon>Dikarya</taxon>
        <taxon>Basidiomycota</taxon>
        <taxon>Ustilaginomycotina</taxon>
        <taxon>Exobasidiomycetes</taxon>
        <taxon>Tilletiales</taxon>
        <taxon>Tilletiaceae</taxon>
        <taxon>Tilletia</taxon>
    </lineage>
</organism>
<sequence>MSDTVVDVLLLGATGWSATWIIPALREHKLTYALTSRSGSPSKATEEPTIPFALADDWTQEQVVEATQVLPPAKSIVIVFPIKSISVMQDFVNAYHDRFQHHTRWIQLGSSGIWLSGQNDSESPVDPTNARGQAEQVLLTLNDSAQKRLTTVLNLAGLYGGSRHPINFARKVAPSKEALARKGSLHLIHGIDVAYSIVLAITSESSSPIWSKRWILTDTNMYDWWQLVISFDLPDAKVWAKELMAEYGIRSLPRPIASSPDQGPPQYIDRALDGSAFWKHFNTHPKVGRVDEASDLVKDNGATVSASSNPRAVFDVGEVRAYTPEFASGRVEDLRRRIVQSIEDTPTPPNPFEADKDRFGLTHAKFEHLRKTWATFLEDPDPSVGAEHDSWAARWAHIQTFSHFKAEVEEVGLHFIRERPDFDEARRSGRPVIPLLLIHGWPGSFLEFLDVARPLAHPGPSAPSWIPAFDVVIPSHPGYAFSSLPKIRRKAKTSGIAVGNNSGPDGDLLVSDVARIFDKLMIKLGYGKEGYAVQAGDWGSMVCRLMAIQFPERVKAVHLNFIPAPPSSLSIPILSSIAPPGSMMRSFLKAIPGSGLVGSLLSTLAALPVNVPRRWWLSDFLISNRPTSIFGYLARLNWSLFGRLLNQGPLLTERESDNIARGITFQESGSSYASMHGTRPTTLGLAMASSPLAQLAWIAEKFYAWTDEAPSDSEILTSLTLWWCTDTMPRSLYPYRNRPPLGAQSVIGRPENFIKCPTGHSDHPKEIMPSPKKWVEGTCNLKWYRVHSSGGHFAAMEKPDLFVEDMRDCFGSIYPIHNTKEVA</sequence>
<dbReference type="InterPro" id="IPR036291">
    <property type="entry name" value="NAD(P)-bd_dom_sf"/>
</dbReference>
<comment type="similarity">
    <text evidence="1">Belongs to the peptidase S33 family.</text>
</comment>
<proteinExistence type="inferred from homology"/>
<evidence type="ECO:0000256" key="2">
    <source>
        <dbReference type="ARBA" id="ARBA00022801"/>
    </source>
</evidence>
<keyword evidence="2" id="KW-0378">Hydrolase</keyword>
<dbReference type="Proteomes" id="UP000077521">
    <property type="component" value="Unassembled WGS sequence"/>
</dbReference>
<dbReference type="EMBL" id="LWDF02000123">
    <property type="protein sequence ID" value="KAE8257154.1"/>
    <property type="molecule type" value="Genomic_DNA"/>
</dbReference>
<dbReference type="Gene3D" id="3.40.50.720">
    <property type="entry name" value="NAD(P)-binding Rossmann-like Domain"/>
    <property type="match status" value="1"/>
</dbReference>
<dbReference type="GO" id="GO:0097176">
    <property type="term" value="P:epoxide metabolic process"/>
    <property type="evidence" value="ECO:0007669"/>
    <property type="project" value="TreeGrafter"/>
</dbReference>
<dbReference type="InterPro" id="IPR010497">
    <property type="entry name" value="Epoxide_hydro_N"/>
</dbReference>
<dbReference type="GO" id="GO:0004301">
    <property type="term" value="F:epoxide hydrolase activity"/>
    <property type="evidence" value="ECO:0007669"/>
    <property type="project" value="TreeGrafter"/>
</dbReference>
<evidence type="ECO:0000259" key="3">
    <source>
        <dbReference type="Pfam" id="PF06441"/>
    </source>
</evidence>
<name>A0A177TXC7_9BASI</name>
<dbReference type="PANTHER" id="PTHR21661">
    <property type="entry name" value="EPOXIDE HYDROLASE 1-RELATED"/>
    <property type="match status" value="1"/>
</dbReference>
<evidence type="ECO:0000313" key="5">
    <source>
        <dbReference type="Proteomes" id="UP000077521"/>
    </source>
</evidence>
<comment type="caution">
    <text evidence="4">The sequence shown here is derived from an EMBL/GenBank/DDBJ whole genome shotgun (WGS) entry which is preliminary data.</text>
</comment>
<accession>A0A177TXC7</accession>
<evidence type="ECO:0000256" key="1">
    <source>
        <dbReference type="ARBA" id="ARBA00010088"/>
    </source>
</evidence>
<feature type="domain" description="Epoxide hydrolase N-terminal" evidence="3">
    <location>
        <begin position="320"/>
        <end position="448"/>
    </location>
</feature>
<dbReference type="PANTHER" id="PTHR21661:SF39">
    <property type="entry name" value="HYDROLASE, PUTATIVE (AFU_ORTHOLOGUE AFUA_3G08960)-RELATED"/>
    <property type="match status" value="1"/>
</dbReference>
<dbReference type="AlphaFoldDB" id="A0A177TXC7"/>
<keyword evidence="5" id="KW-1185">Reference proteome</keyword>